<reference evidence="1" key="2">
    <citation type="submission" date="2020-06" db="EMBL/GenBank/DDBJ databases">
        <authorList>
            <person name="Sheffer M."/>
        </authorList>
    </citation>
    <scope>NUCLEOTIDE SEQUENCE</scope>
</reference>
<evidence type="ECO:0000313" key="2">
    <source>
        <dbReference type="Proteomes" id="UP000807504"/>
    </source>
</evidence>
<dbReference type="Proteomes" id="UP000807504">
    <property type="component" value="Unassembled WGS sequence"/>
</dbReference>
<dbReference type="EMBL" id="JABXBU010000012">
    <property type="protein sequence ID" value="KAF8789744.1"/>
    <property type="molecule type" value="Genomic_DNA"/>
</dbReference>
<gene>
    <name evidence="1" type="ORF">HNY73_007661</name>
</gene>
<comment type="caution">
    <text evidence="1">The sequence shown here is derived from an EMBL/GenBank/DDBJ whole genome shotgun (WGS) entry which is preliminary data.</text>
</comment>
<evidence type="ECO:0000313" key="1">
    <source>
        <dbReference type="EMBL" id="KAF8789744.1"/>
    </source>
</evidence>
<reference evidence="1" key="1">
    <citation type="journal article" date="2020" name="bioRxiv">
        <title>Chromosome-level reference genome of the European wasp spider Argiope bruennichi: a resource for studies on range expansion and evolutionary adaptation.</title>
        <authorList>
            <person name="Sheffer M.M."/>
            <person name="Hoppe A."/>
            <person name="Krehenwinkel H."/>
            <person name="Uhl G."/>
            <person name="Kuss A.W."/>
            <person name="Jensen L."/>
            <person name="Jensen C."/>
            <person name="Gillespie R.G."/>
            <person name="Hoff K.J."/>
            <person name="Prost S."/>
        </authorList>
    </citation>
    <scope>NUCLEOTIDE SEQUENCE</scope>
</reference>
<name>A0A8T0FEM3_ARGBR</name>
<proteinExistence type="predicted"/>
<keyword evidence="2" id="KW-1185">Reference proteome</keyword>
<organism evidence="1 2">
    <name type="scientific">Argiope bruennichi</name>
    <name type="common">Wasp spider</name>
    <name type="synonym">Aranea bruennichi</name>
    <dbReference type="NCBI Taxonomy" id="94029"/>
    <lineage>
        <taxon>Eukaryota</taxon>
        <taxon>Metazoa</taxon>
        <taxon>Ecdysozoa</taxon>
        <taxon>Arthropoda</taxon>
        <taxon>Chelicerata</taxon>
        <taxon>Arachnida</taxon>
        <taxon>Araneae</taxon>
        <taxon>Araneomorphae</taxon>
        <taxon>Entelegynae</taxon>
        <taxon>Araneoidea</taxon>
        <taxon>Araneidae</taxon>
        <taxon>Argiope</taxon>
    </lineage>
</organism>
<protein>
    <submittedName>
        <fullName evidence="1">Uncharacterized protein</fullName>
    </submittedName>
</protein>
<accession>A0A8T0FEM3</accession>
<sequence>MCACASHPTKDDAEDGWLSIRETSPLQQFYDYFVKEWLDNSVIPITFEVFSMTIGIHAMKKRKDFQNICTSCTKKETYKDDIMEVSRKIIRKKHRELSSSDEMLMTRLTSQSHMMGHGKSRDIVIDILTGLIIDYEIVSRYCPECITSKGREFSIWYKTHKSEYSKNYTRSSNLMVIEAAEILWRDAEGYRRWLRMNTASHKQFLLSMVSPYISGRDTNMRIAITPGEKLALILRNHSSGEIFFSLINHSLH</sequence>
<dbReference type="AlphaFoldDB" id="A0A8T0FEM3"/>